<dbReference type="EMBL" id="BSFI01000002">
    <property type="protein sequence ID" value="GLK66915.1"/>
    <property type="molecule type" value="Genomic_DNA"/>
</dbReference>
<evidence type="ECO:0000259" key="4">
    <source>
        <dbReference type="PROSITE" id="PS50893"/>
    </source>
</evidence>
<dbReference type="Gene3D" id="3.40.50.300">
    <property type="entry name" value="P-loop containing nucleotide triphosphate hydrolases"/>
    <property type="match status" value="1"/>
</dbReference>
<dbReference type="InterPro" id="IPR003593">
    <property type="entry name" value="AAA+_ATPase"/>
</dbReference>
<evidence type="ECO:0000313" key="5">
    <source>
        <dbReference type="EMBL" id="GLK66915.1"/>
    </source>
</evidence>
<dbReference type="GO" id="GO:0016887">
    <property type="term" value="F:ATP hydrolysis activity"/>
    <property type="evidence" value="ECO:0007669"/>
    <property type="project" value="InterPro"/>
</dbReference>
<proteinExistence type="predicted"/>
<evidence type="ECO:0000256" key="3">
    <source>
        <dbReference type="ARBA" id="ARBA00022840"/>
    </source>
</evidence>
<accession>A0A9W6IXD6</accession>
<evidence type="ECO:0000313" key="6">
    <source>
        <dbReference type="Proteomes" id="UP001143372"/>
    </source>
</evidence>
<dbReference type="InterPro" id="IPR027417">
    <property type="entry name" value="P-loop_NTPase"/>
</dbReference>
<dbReference type="CDD" id="cd03219">
    <property type="entry name" value="ABC_Mj1267_LivG_branched"/>
    <property type="match status" value="1"/>
</dbReference>
<keyword evidence="2" id="KW-0547">Nucleotide-binding</keyword>
<feature type="domain" description="ABC transporter" evidence="4">
    <location>
        <begin position="13"/>
        <end position="244"/>
    </location>
</feature>
<dbReference type="GO" id="GO:0005524">
    <property type="term" value="F:ATP binding"/>
    <property type="evidence" value="ECO:0007669"/>
    <property type="project" value="UniProtKB-KW"/>
</dbReference>
<organism evidence="5 6">
    <name type="scientific">Hansschlegelia plantiphila</name>
    <dbReference type="NCBI Taxonomy" id="374655"/>
    <lineage>
        <taxon>Bacteria</taxon>
        <taxon>Pseudomonadati</taxon>
        <taxon>Pseudomonadota</taxon>
        <taxon>Alphaproteobacteria</taxon>
        <taxon>Hyphomicrobiales</taxon>
        <taxon>Methylopilaceae</taxon>
        <taxon>Hansschlegelia</taxon>
    </lineage>
</organism>
<keyword evidence="3 5" id="KW-0067">ATP-binding</keyword>
<dbReference type="GO" id="GO:0005886">
    <property type="term" value="C:plasma membrane"/>
    <property type="evidence" value="ECO:0007669"/>
    <property type="project" value="TreeGrafter"/>
</dbReference>
<gene>
    <name evidence="5" type="ORF">GCM10008179_05530</name>
</gene>
<reference evidence="5" key="1">
    <citation type="journal article" date="2014" name="Int. J. Syst. Evol. Microbiol.">
        <title>Complete genome sequence of Corynebacterium casei LMG S-19264T (=DSM 44701T), isolated from a smear-ripened cheese.</title>
        <authorList>
            <consortium name="US DOE Joint Genome Institute (JGI-PGF)"/>
            <person name="Walter F."/>
            <person name="Albersmeier A."/>
            <person name="Kalinowski J."/>
            <person name="Ruckert C."/>
        </authorList>
    </citation>
    <scope>NUCLEOTIDE SEQUENCE</scope>
    <source>
        <strain evidence="5">VKM B-2347</strain>
    </source>
</reference>
<sequence>MTATVAAEDGAILSVRDVYKVYGGVRALNGLSLEVARGEVHCVVGPNGAGKSTFFKTLIGVETPTSGKVFYRGRDVTRMPAFRRARLGLSVKFQNISAFGELTALQNLFVPLRRNHRKADIPDRAAAVLARVGLAGLEHQEVRRLSHGQQQWLSIGLSIAAEPDLLLLDEPAAGLSAEETTKTASLIRELNRQGMTIIVIEHDMGFIRSLKARTSVLHYGRLFAQGEFDEIAANEDVRRIYLGTA</sequence>
<dbReference type="PANTHER" id="PTHR45772">
    <property type="entry name" value="CONSERVED COMPONENT OF ABC TRANSPORTER FOR NATURAL AMINO ACIDS-RELATED"/>
    <property type="match status" value="1"/>
</dbReference>
<dbReference type="PANTHER" id="PTHR45772:SF2">
    <property type="entry name" value="ABC TRANSPORTER ATP-BINDING PROTEIN"/>
    <property type="match status" value="1"/>
</dbReference>
<evidence type="ECO:0000256" key="2">
    <source>
        <dbReference type="ARBA" id="ARBA00022741"/>
    </source>
</evidence>
<reference evidence="5" key="2">
    <citation type="submission" date="2023-01" db="EMBL/GenBank/DDBJ databases">
        <authorList>
            <person name="Sun Q."/>
            <person name="Evtushenko L."/>
        </authorList>
    </citation>
    <scope>NUCLEOTIDE SEQUENCE</scope>
    <source>
        <strain evidence="5">VKM B-2347</strain>
    </source>
</reference>
<name>A0A9W6IXD6_9HYPH</name>
<dbReference type="Pfam" id="PF00005">
    <property type="entry name" value="ABC_tran"/>
    <property type="match status" value="1"/>
</dbReference>
<comment type="caution">
    <text evidence="5">The sequence shown here is derived from an EMBL/GenBank/DDBJ whole genome shotgun (WGS) entry which is preliminary data.</text>
</comment>
<evidence type="ECO:0000256" key="1">
    <source>
        <dbReference type="ARBA" id="ARBA00022448"/>
    </source>
</evidence>
<dbReference type="RefSeq" id="WP_271167173.1">
    <property type="nucleotide sequence ID" value="NZ_BSFI01000002.1"/>
</dbReference>
<dbReference type="PROSITE" id="PS50893">
    <property type="entry name" value="ABC_TRANSPORTER_2"/>
    <property type="match status" value="1"/>
</dbReference>
<dbReference type="AlphaFoldDB" id="A0A9W6IXD6"/>
<protein>
    <submittedName>
        <fullName evidence="5">ABC transporter ATP-binding protein</fullName>
    </submittedName>
</protein>
<dbReference type="InterPro" id="IPR051120">
    <property type="entry name" value="ABC_AA/LPS_Transport"/>
</dbReference>
<keyword evidence="6" id="KW-1185">Reference proteome</keyword>
<dbReference type="Proteomes" id="UP001143372">
    <property type="component" value="Unassembled WGS sequence"/>
</dbReference>
<keyword evidence="1" id="KW-0813">Transport</keyword>
<dbReference type="SMART" id="SM00382">
    <property type="entry name" value="AAA"/>
    <property type="match status" value="1"/>
</dbReference>
<dbReference type="InterPro" id="IPR003439">
    <property type="entry name" value="ABC_transporter-like_ATP-bd"/>
</dbReference>
<dbReference type="SUPFAM" id="SSF52540">
    <property type="entry name" value="P-loop containing nucleoside triphosphate hydrolases"/>
    <property type="match status" value="1"/>
</dbReference>